<accession>A0A8A4TE45</accession>
<keyword evidence="1" id="KW-1133">Transmembrane helix</keyword>
<feature type="transmembrane region" description="Helical" evidence="1">
    <location>
        <begin position="21"/>
        <end position="41"/>
    </location>
</feature>
<keyword evidence="1" id="KW-0472">Membrane</keyword>
<evidence type="ECO:0000256" key="1">
    <source>
        <dbReference type="SAM" id="Phobius"/>
    </source>
</evidence>
<name>A0A8A4TE45_SULCO</name>
<dbReference type="EMBL" id="CP071793">
    <property type="protein sequence ID" value="QTD47903.1"/>
    <property type="molecule type" value="Genomic_DNA"/>
</dbReference>
<evidence type="ECO:0000313" key="3">
    <source>
        <dbReference type="Proteomes" id="UP000663929"/>
    </source>
</evidence>
<dbReference type="AlphaFoldDB" id="A0A8A4TE45"/>
<protein>
    <submittedName>
        <fullName evidence="2">Uncharacterized protein</fullName>
    </submittedName>
</protein>
<gene>
    <name evidence="2" type="ORF">J3U87_20145</name>
</gene>
<sequence length="105" mass="11653">MKRSGLAFFIMNPAIDGRQRWSLAVTIALGSVFLPVFGTALRSTFRAVFGLVSLVPFSSLILSMDASGNTRSPNFVADSRKMLESANPRPLLSVCLREMTLRMRW</sequence>
<dbReference type="RefSeq" id="WP_237377570.1">
    <property type="nucleotide sequence ID" value="NZ_CP071793.1"/>
</dbReference>
<keyword evidence="3" id="KW-1185">Reference proteome</keyword>
<reference evidence="2" key="1">
    <citation type="submission" date="2021-03" db="EMBL/GenBank/DDBJ databases">
        <title>Acanthopleuribacteraceae sp. M133.</title>
        <authorList>
            <person name="Wang G."/>
        </authorList>
    </citation>
    <scope>NUCLEOTIDE SEQUENCE</scope>
    <source>
        <strain evidence="2">M133</strain>
    </source>
</reference>
<feature type="transmembrane region" description="Helical" evidence="1">
    <location>
        <begin position="47"/>
        <end position="64"/>
    </location>
</feature>
<dbReference type="KEGG" id="scor:J3U87_20145"/>
<evidence type="ECO:0000313" key="2">
    <source>
        <dbReference type="EMBL" id="QTD47903.1"/>
    </source>
</evidence>
<keyword evidence="1" id="KW-0812">Transmembrane</keyword>
<dbReference type="Proteomes" id="UP000663929">
    <property type="component" value="Chromosome"/>
</dbReference>
<organism evidence="2 3">
    <name type="scientific">Sulfidibacter corallicola</name>
    <dbReference type="NCBI Taxonomy" id="2818388"/>
    <lineage>
        <taxon>Bacteria</taxon>
        <taxon>Pseudomonadati</taxon>
        <taxon>Acidobacteriota</taxon>
        <taxon>Holophagae</taxon>
        <taxon>Acanthopleuribacterales</taxon>
        <taxon>Acanthopleuribacteraceae</taxon>
        <taxon>Sulfidibacter</taxon>
    </lineage>
</organism>
<proteinExistence type="predicted"/>